<organism evidence="4 5">
    <name type="scientific">Rhodopseudomonas palustris</name>
    <dbReference type="NCBI Taxonomy" id="1076"/>
    <lineage>
        <taxon>Bacteria</taxon>
        <taxon>Pseudomonadati</taxon>
        <taxon>Pseudomonadota</taxon>
        <taxon>Alphaproteobacteria</taxon>
        <taxon>Hyphomicrobiales</taxon>
        <taxon>Nitrobacteraceae</taxon>
        <taxon>Rhodopseudomonas</taxon>
    </lineage>
</organism>
<dbReference type="PANTHER" id="PTHR13696:SF52">
    <property type="entry name" value="PARA FAMILY PROTEIN CT_582"/>
    <property type="match status" value="1"/>
</dbReference>
<protein>
    <recommendedName>
        <fullName evidence="2">Chromosome partitioning protein ParA</fullName>
    </recommendedName>
</protein>
<comment type="function">
    <text evidence="1">Involved in chromosome partition. Localize to both poles of the predivisional cell following completion of DNA replication.</text>
</comment>
<dbReference type="InterPro" id="IPR050678">
    <property type="entry name" value="DNA_Partitioning_ATPase"/>
</dbReference>
<dbReference type="STRING" id="1421013.GCA_000504425_02963"/>
<dbReference type="EMBL" id="JXXE01000205">
    <property type="protein sequence ID" value="KIZ43937.1"/>
    <property type="molecule type" value="Genomic_DNA"/>
</dbReference>
<proteinExistence type="predicted"/>
<name>A0A0D7EWX2_RHOPL</name>
<dbReference type="OrthoDB" id="9815116at2"/>
<dbReference type="Pfam" id="PF13614">
    <property type="entry name" value="AAA_31"/>
    <property type="match status" value="1"/>
</dbReference>
<dbReference type="RefSeq" id="WP_044409814.1">
    <property type="nucleotide sequence ID" value="NZ_JXXE01000205.1"/>
</dbReference>
<feature type="domain" description="AAA" evidence="3">
    <location>
        <begin position="21"/>
        <end position="202"/>
    </location>
</feature>
<dbReference type="PATRIC" id="fig|1076.23.peg.1532"/>
<evidence type="ECO:0000256" key="2">
    <source>
        <dbReference type="ARBA" id="ARBA00074747"/>
    </source>
</evidence>
<dbReference type="CDD" id="cd02042">
    <property type="entry name" value="ParAB_family"/>
    <property type="match status" value="1"/>
</dbReference>
<dbReference type="Gene3D" id="3.40.50.300">
    <property type="entry name" value="P-loop containing nucleotide triphosphate hydrolases"/>
    <property type="match status" value="1"/>
</dbReference>
<accession>A0A0D7EWX2</accession>
<evidence type="ECO:0000256" key="1">
    <source>
        <dbReference type="ARBA" id="ARBA00057242"/>
    </source>
</evidence>
<dbReference type="InterPro" id="IPR025669">
    <property type="entry name" value="AAA_dom"/>
</dbReference>
<comment type="caution">
    <text evidence="4">The sequence shown here is derived from an EMBL/GenBank/DDBJ whole genome shotgun (WGS) entry which is preliminary data.</text>
</comment>
<evidence type="ECO:0000313" key="4">
    <source>
        <dbReference type="EMBL" id="KIZ43937.1"/>
    </source>
</evidence>
<dbReference type="SUPFAM" id="SSF52540">
    <property type="entry name" value="P-loop containing nucleoside triphosphate hydrolases"/>
    <property type="match status" value="1"/>
</dbReference>
<dbReference type="InterPro" id="IPR027417">
    <property type="entry name" value="P-loop_NTPase"/>
</dbReference>
<sequence>MTVIDQVYQGDSKETGAGHPRIIALANQKGGVGKTTTAINLGTALAAIGERVLIVDLDPQGNASTGLGIDRRDRSCSTYDVLIGEAPLRDAVVPTAVPRLHIAASTMDLSGLELELGNSRDRAYRLRNAIAALNDGVVEPLDYTYVLIDCPPSLNLLTVNAMAASDAILVPLQCEFFALEGLSQLLQTVEQVRSTLNPNLSIHGIVLTMFDSRNNLSNQVVADVRQFMGKKVYDTMIPRNVRISEAPSYGKPVLVYDLKCAGSEAYLKLATEVIQRERELRTAH</sequence>
<dbReference type="Proteomes" id="UP000032515">
    <property type="component" value="Unassembled WGS sequence"/>
</dbReference>
<evidence type="ECO:0000259" key="3">
    <source>
        <dbReference type="Pfam" id="PF13614"/>
    </source>
</evidence>
<reference evidence="4 5" key="1">
    <citation type="submission" date="2014-11" db="EMBL/GenBank/DDBJ databases">
        <title>Genomics and ecophysiology of heterotrophic nitrogen fixing bacteria isolated from estuarine surface water.</title>
        <authorList>
            <person name="Bentzon-Tilia M."/>
            <person name="Severin I."/>
            <person name="Hansen L.H."/>
            <person name="Riemann L."/>
        </authorList>
    </citation>
    <scope>NUCLEOTIDE SEQUENCE [LARGE SCALE GENOMIC DNA]</scope>
    <source>
        <strain evidence="4 5">BAL398</strain>
    </source>
</reference>
<dbReference type="PANTHER" id="PTHR13696">
    <property type="entry name" value="P-LOOP CONTAINING NUCLEOSIDE TRIPHOSPHATE HYDROLASE"/>
    <property type="match status" value="1"/>
</dbReference>
<evidence type="ECO:0000313" key="5">
    <source>
        <dbReference type="Proteomes" id="UP000032515"/>
    </source>
</evidence>
<dbReference type="FunFam" id="3.40.50.300:FF:000285">
    <property type="entry name" value="Sporulation initiation inhibitor Soj"/>
    <property type="match status" value="1"/>
</dbReference>
<gene>
    <name evidence="4" type="ORF">OO17_10540</name>
</gene>
<dbReference type="AlphaFoldDB" id="A0A0D7EWX2"/>